<dbReference type="EMBL" id="BDIP01005425">
    <property type="protein sequence ID" value="GCA63888.1"/>
    <property type="molecule type" value="Genomic_DNA"/>
</dbReference>
<dbReference type="AlphaFoldDB" id="A0A391NXM7"/>
<evidence type="ECO:0000313" key="2">
    <source>
        <dbReference type="EMBL" id="GCA63888.1"/>
    </source>
</evidence>
<reference evidence="2 3" key="1">
    <citation type="journal article" date="2018" name="PLoS ONE">
        <title>The draft genome of Kipferlia bialata reveals reductive genome evolution in fornicate parasites.</title>
        <authorList>
            <person name="Tanifuji G."/>
            <person name="Takabayashi S."/>
            <person name="Kume K."/>
            <person name="Takagi M."/>
            <person name="Nakayama T."/>
            <person name="Kamikawa R."/>
            <person name="Inagaki Y."/>
            <person name="Hashimoto T."/>
        </authorList>
    </citation>
    <scope>NUCLEOTIDE SEQUENCE [LARGE SCALE GENOMIC DNA]</scope>
    <source>
        <strain evidence="2">NY0173</strain>
    </source>
</reference>
<evidence type="ECO:0000256" key="1">
    <source>
        <dbReference type="SAM" id="MobiDB-lite"/>
    </source>
</evidence>
<protein>
    <submittedName>
        <fullName evidence="2">Uncharacterized protein</fullName>
    </submittedName>
</protein>
<feature type="region of interest" description="Disordered" evidence="1">
    <location>
        <begin position="297"/>
        <end position="366"/>
    </location>
</feature>
<dbReference type="Proteomes" id="UP000265618">
    <property type="component" value="Unassembled WGS sequence"/>
</dbReference>
<organism evidence="2 3">
    <name type="scientific">Kipferlia bialata</name>
    <dbReference type="NCBI Taxonomy" id="797122"/>
    <lineage>
        <taxon>Eukaryota</taxon>
        <taxon>Metamonada</taxon>
        <taxon>Carpediemonas-like organisms</taxon>
        <taxon>Kipferlia</taxon>
    </lineage>
</organism>
<gene>
    <name evidence="2" type="ORF">KIPB_012351</name>
</gene>
<feature type="compositionally biased region" description="Basic and acidic residues" evidence="1">
    <location>
        <begin position="299"/>
        <end position="318"/>
    </location>
</feature>
<name>A0A391NXM7_9EUKA</name>
<keyword evidence="3" id="KW-1185">Reference proteome</keyword>
<proteinExistence type="predicted"/>
<sequence length="366" mass="40654">MDDGQLPMFELGRGLPGVPQSKFEVVARGDVSTETHFVFEVVPFFKAQRKYSQAVNVKVAKELFIPHFARLNKDSTAEEVELCRQTIVGLLKDVAGASELSLADDWRSGVEVRPTSSKNKFFFLDRATLKEVHALCVQCGQRSEHSLIVKTVPVTPGSPAKGNPAAVPDADDLKVLLSTEKRLKKKLKKRFPAATKAFWMCYAQEMVQFQKKGGKVVWKKKQLKYPSLSLLKAYNVGSCAAIAEGLRTSDRCFHYTALLSPAECVAVHRYVLRIRMRERSDPAIQVSADRLSAIVESASRMRDTEHSDTPDPSGEGRRRTPRSPVFPTGMVSSSSEGESDTFSDSVEVDSEGFQDEFAHSDMSMEL</sequence>
<feature type="compositionally biased region" description="Acidic residues" evidence="1">
    <location>
        <begin position="337"/>
        <end position="354"/>
    </location>
</feature>
<accession>A0A391NXM7</accession>
<evidence type="ECO:0000313" key="3">
    <source>
        <dbReference type="Proteomes" id="UP000265618"/>
    </source>
</evidence>
<comment type="caution">
    <text evidence="2">The sequence shown here is derived from an EMBL/GenBank/DDBJ whole genome shotgun (WGS) entry which is preliminary data.</text>
</comment>